<evidence type="ECO:0000313" key="3">
    <source>
        <dbReference type="Proteomes" id="UP000886520"/>
    </source>
</evidence>
<sequence>SVGLPQLDTWKQQGGGFITANLMLTVGTLSLPQSHFANRAHILSLSVSPPSNLPAKWGVLLFAQVDQFSLRSPSLSLSLSHTHTDTHTLSLSHALRKTHIFPLAVSMHTVAHSIGVFQVVHLLCLFLSVVLYEPNTISMHSVKWKRCSF</sequence>
<keyword evidence="3" id="KW-1185">Reference proteome</keyword>
<protein>
    <submittedName>
        <fullName evidence="2">Uncharacterized protein</fullName>
    </submittedName>
</protein>
<keyword evidence="1" id="KW-0812">Transmembrane</keyword>
<accession>A0A9D4UEV0</accession>
<comment type="caution">
    <text evidence="2">The sequence shown here is derived from an EMBL/GenBank/DDBJ whole genome shotgun (WGS) entry which is preliminary data.</text>
</comment>
<dbReference type="AlphaFoldDB" id="A0A9D4UEV0"/>
<evidence type="ECO:0000313" key="2">
    <source>
        <dbReference type="EMBL" id="KAI5066664.1"/>
    </source>
</evidence>
<gene>
    <name evidence="2" type="ORF">GOP47_0019288</name>
</gene>
<proteinExistence type="predicted"/>
<name>A0A9D4UEV0_ADICA</name>
<keyword evidence="1" id="KW-0472">Membrane</keyword>
<reference evidence="2" key="1">
    <citation type="submission" date="2021-01" db="EMBL/GenBank/DDBJ databases">
        <title>Adiantum capillus-veneris genome.</title>
        <authorList>
            <person name="Fang Y."/>
            <person name="Liao Q."/>
        </authorList>
    </citation>
    <scope>NUCLEOTIDE SEQUENCE</scope>
    <source>
        <strain evidence="2">H3</strain>
        <tissue evidence="2">Leaf</tissue>
    </source>
</reference>
<evidence type="ECO:0000256" key="1">
    <source>
        <dbReference type="SAM" id="Phobius"/>
    </source>
</evidence>
<dbReference type="Proteomes" id="UP000886520">
    <property type="component" value="Chromosome 18"/>
</dbReference>
<keyword evidence="1" id="KW-1133">Transmembrane helix</keyword>
<feature type="transmembrane region" description="Helical" evidence="1">
    <location>
        <begin position="110"/>
        <end position="132"/>
    </location>
</feature>
<organism evidence="2 3">
    <name type="scientific">Adiantum capillus-veneris</name>
    <name type="common">Maidenhair fern</name>
    <dbReference type="NCBI Taxonomy" id="13818"/>
    <lineage>
        <taxon>Eukaryota</taxon>
        <taxon>Viridiplantae</taxon>
        <taxon>Streptophyta</taxon>
        <taxon>Embryophyta</taxon>
        <taxon>Tracheophyta</taxon>
        <taxon>Polypodiopsida</taxon>
        <taxon>Polypodiidae</taxon>
        <taxon>Polypodiales</taxon>
        <taxon>Pteridineae</taxon>
        <taxon>Pteridaceae</taxon>
        <taxon>Vittarioideae</taxon>
        <taxon>Adiantum</taxon>
    </lineage>
</organism>
<dbReference type="EMBL" id="JABFUD020000018">
    <property type="protein sequence ID" value="KAI5066664.1"/>
    <property type="molecule type" value="Genomic_DNA"/>
</dbReference>
<feature type="non-terminal residue" evidence="2">
    <location>
        <position position="1"/>
    </location>
</feature>